<dbReference type="InterPro" id="IPR008969">
    <property type="entry name" value="CarboxyPept-like_regulatory"/>
</dbReference>
<proteinExistence type="predicted"/>
<gene>
    <name evidence="1" type="ORF">SAMN05444377_10857</name>
</gene>
<dbReference type="Gene3D" id="2.60.40.1120">
    <property type="entry name" value="Carboxypeptidase-like, regulatory domain"/>
    <property type="match status" value="1"/>
</dbReference>
<dbReference type="SUPFAM" id="SSF49464">
    <property type="entry name" value="Carboxypeptidase regulatory domain-like"/>
    <property type="match status" value="1"/>
</dbReference>
<dbReference type="Pfam" id="PF13715">
    <property type="entry name" value="CarbopepD_reg_2"/>
    <property type="match status" value="1"/>
</dbReference>
<accession>A0A1M5BF88</accession>
<dbReference type="STRING" id="1124188.SAMN05444377_10857"/>
<protein>
    <submittedName>
        <fullName evidence="1">CarboxypepD_reg-like domain-containing protein</fullName>
    </submittedName>
</protein>
<dbReference type="OrthoDB" id="983143at2"/>
<dbReference type="EMBL" id="FQVQ01000008">
    <property type="protein sequence ID" value="SHF41017.1"/>
    <property type="molecule type" value="Genomic_DNA"/>
</dbReference>
<organism evidence="1 2">
    <name type="scientific">Flavobacterium fontis</name>
    <dbReference type="NCBI Taxonomy" id="1124188"/>
    <lineage>
        <taxon>Bacteria</taxon>
        <taxon>Pseudomonadati</taxon>
        <taxon>Bacteroidota</taxon>
        <taxon>Flavobacteriia</taxon>
        <taxon>Flavobacteriales</taxon>
        <taxon>Flavobacteriaceae</taxon>
        <taxon>Flavobacterium</taxon>
    </lineage>
</organism>
<evidence type="ECO:0000313" key="1">
    <source>
        <dbReference type="EMBL" id="SHF41017.1"/>
    </source>
</evidence>
<dbReference type="InterPro" id="IPR043741">
    <property type="entry name" value="DUF5686"/>
</dbReference>
<dbReference type="Pfam" id="PF18939">
    <property type="entry name" value="DUF5686"/>
    <property type="match status" value="1"/>
</dbReference>
<evidence type="ECO:0000313" key="2">
    <source>
        <dbReference type="Proteomes" id="UP000184147"/>
    </source>
</evidence>
<reference evidence="1 2" key="1">
    <citation type="submission" date="2016-11" db="EMBL/GenBank/DDBJ databases">
        <authorList>
            <person name="Jaros S."/>
            <person name="Januszkiewicz K."/>
            <person name="Wedrychowicz H."/>
        </authorList>
    </citation>
    <scope>NUCLEOTIDE SEQUENCE [LARGE SCALE GENOMIC DNA]</scope>
    <source>
        <strain evidence="1 2">DSM 25660</strain>
    </source>
</reference>
<dbReference type="AlphaFoldDB" id="A0A1M5BF88"/>
<dbReference type="Proteomes" id="UP000184147">
    <property type="component" value="Unassembled WGS sequence"/>
</dbReference>
<keyword evidence="2" id="KW-1185">Reference proteome</keyword>
<name>A0A1M5BF88_9FLAO</name>
<dbReference type="RefSeq" id="WP_073363271.1">
    <property type="nucleotide sequence ID" value="NZ_FQVQ01000008.1"/>
</dbReference>
<sequence>MKNIIFTLAVLWSTFTFSQIKGKVSDQKGQPIAFANIYVQDTYIGTTSNDNGHYEIYPKQNGTYVILFQFLGYKTEKRVVEYTGKSETLDVVLQTEDIQLNEVVIDAKVNPAIAIIKQAIANRKANGAKTGQYTCDFYSRGIFRVKNLPKTFMGQKIDFLDEVIDSTRSGILYLSETVSKLTFQKPDKLKEVIVASKVSGQDNGFSFNNAAQANFDFYENYIEINAKAISPIADNAFNYYRYTFEGSFADENNHLINKIKVTPKRMSEPAFEGYIYIEDQDYAIYAIDLSIKGSQSQNPALNTLHFKQSFSYNNKTKVWTKNTQTLDFDAGMFGFNFNGRFTYVYSNFDFPKQFERRTFTAEVLKFEENANKKDDAFWNTIRPVPLTSEESTDYVKKEILQTKRKSQPYLDSIDRKRNKFKWMDVLMGYTYSNSFKNRSFSYEGPVFNTAFNTVQGWKTQIGFNFTQRNEDKRTFYSIGTRLDYGFSEDRLRFSASYTQKLDNIRNSFLFISGGSTVNQFNPANPITDNINSISSSFFKNNFMKLYEKNALSVGYSGEIVNGFRLNANVEYADRKPLFNTTFQATVKSDDLYTSNNPLLPFDELTPAFTRHQLMKASFTGRFNFGQKYWTRPDGKFNMGNDDYPTLFVTYEKGFAASEKQYEFDFVSARIYQELSLGNKGEFVYNLKSGKFFNAENIAFPDFKHFNGNQTHVAGGGRYTNVFNNLPYYSASTNDAFIELHMEHNDQGYLMNKIPLLQKLNTQLVLGYHNLSVPNRAPYHEFTIGLDNLGFKKFKILRIDYVRSYQSGFVSDAVIFGLKFLNIVE</sequence>